<protein>
    <submittedName>
        <fullName evidence="1">Uncharacterized protein</fullName>
    </submittedName>
</protein>
<reference evidence="1" key="1">
    <citation type="journal article" date="2021" name="Proc. Natl. Acad. Sci. U.S.A.">
        <title>A Catalog of Tens of Thousands of Viruses from Human Metagenomes Reveals Hidden Associations with Chronic Diseases.</title>
        <authorList>
            <person name="Tisza M.J."/>
            <person name="Buck C.B."/>
        </authorList>
    </citation>
    <scope>NUCLEOTIDE SEQUENCE</scope>
    <source>
        <strain evidence="1">Cto6l14</strain>
    </source>
</reference>
<sequence>MIVYHYLHPLNCYFKTNVCIYCKTFVWLCQYYNQ</sequence>
<organism evidence="1">
    <name type="scientific">Siphoviridae sp. cto6l14</name>
    <dbReference type="NCBI Taxonomy" id="2827590"/>
    <lineage>
        <taxon>Viruses</taxon>
        <taxon>Duplodnaviria</taxon>
        <taxon>Heunggongvirae</taxon>
        <taxon>Uroviricota</taxon>
        <taxon>Caudoviricetes</taxon>
    </lineage>
</organism>
<name>A0A8S5LP41_9CAUD</name>
<accession>A0A8S5LP41</accession>
<evidence type="ECO:0000313" key="1">
    <source>
        <dbReference type="EMBL" id="DAD71769.1"/>
    </source>
</evidence>
<proteinExistence type="predicted"/>
<dbReference type="EMBL" id="BK015887">
    <property type="protein sequence ID" value="DAD71769.1"/>
    <property type="molecule type" value="Genomic_DNA"/>
</dbReference>